<keyword evidence="3 6" id="KW-0812">Transmembrane</keyword>
<protein>
    <recommendedName>
        <fullName evidence="9">Flagellar protein</fullName>
    </recommendedName>
</protein>
<evidence type="ECO:0000256" key="1">
    <source>
        <dbReference type="ARBA" id="ARBA00004236"/>
    </source>
</evidence>
<evidence type="ECO:0000256" key="4">
    <source>
        <dbReference type="ARBA" id="ARBA00022989"/>
    </source>
</evidence>
<keyword evidence="8" id="KW-1185">Reference proteome</keyword>
<evidence type="ECO:0000313" key="7">
    <source>
        <dbReference type="EMBL" id="PYZ93134.1"/>
    </source>
</evidence>
<dbReference type="Pfam" id="PF04347">
    <property type="entry name" value="FliO"/>
    <property type="match status" value="1"/>
</dbReference>
<comment type="subcellular location">
    <subcellularLocation>
        <location evidence="1">Cell membrane</location>
    </subcellularLocation>
</comment>
<feature type="transmembrane region" description="Helical" evidence="6">
    <location>
        <begin position="81"/>
        <end position="103"/>
    </location>
</feature>
<sequence length="230" mass="26075">MKEIGRIFTVFICLSVYTMMDVSADDFGEGDRNINQILNSTEQESEEHNEDIGNEEDLQEGFLDEEEEEEPVIGSGQNQNLFFLVLQMFLALGAVLFVIYALLKFINKRAQNFNSHNTIQNMGGTGVGPNRSVQIVRVGKRVLVVGVGDTVELLKEIEDPQEIELMMQTHQSSQEIFEQPISRLTGWLEKRKKSPKGNANEAAFRSLLDHEMKDVKKSQTKVHSVLEEKD</sequence>
<dbReference type="EMBL" id="PDOD01000002">
    <property type="protein sequence ID" value="PYZ93134.1"/>
    <property type="molecule type" value="Genomic_DNA"/>
</dbReference>
<organism evidence="7 8">
    <name type="scientific">Salipaludibacillus keqinensis</name>
    <dbReference type="NCBI Taxonomy" id="2045207"/>
    <lineage>
        <taxon>Bacteria</taxon>
        <taxon>Bacillati</taxon>
        <taxon>Bacillota</taxon>
        <taxon>Bacilli</taxon>
        <taxon>Bacillales</taxon>
        <taxon>Bacillaceae</taxon>
    </lineage>
</organism>
<dbReference type="GO" id="GO:0016020">
    <property type="term" value="C:membrane"/>
    <property type="evidence" value="ECO:0007669"/>
    <property type="project" value="InterPro"/>
</dbReference>
<keyword evidence="5 6" id="KW-0472">Membrane</keyword>
<comment type="caution">
    <text evidence="7">The sequence shown here is derived from an EMBL/GenBank/DDBJ whole genome shotgun (WGS) entry which is preliminary data.</text>
</comment>
<dbReference type="AlphaFoldDB" id="A0A323TGW1"/>
<keyword evidence="2" id="KW-1003">Cell membrane</keyword>
<gene>
    <name evidence="7" type="ORF">CR194_08010</name>
</gene>
<dbReference type="Proteomes" id="UP000248214">
    <property type="component" value="Unassembled WGS sequence"/>
</dbReference>
<evidence type="ECO:0000256" key="3">
    <source>
        <dbReference type="ARBA" id="ARBA00022692"/>
    </source>
</evidence>
<evidence type="ECO:0000256" key="5">
    <source>
        <dbReference type="ARBA" id="ARBA00023136"/>
    </source>
</evidence>
<proteinExistence type="predicted"/>
<reference evidence="7 8" key="1">
    <citation type="submission" date="2017-10" db="EMBL/GenBank/DDBJ databases">
        <title>Bacillus sp. nov., a halophilic bacterium isolated from a Keqin Lake.</title>
        <authorList>
            <person name="Wang H."/>
        </authorList>
    </citation>
    <scope>NUCLEOTIDE SEQUENCE [LARGE SCALE GENOMIC DNA]</scope>
    <source>
        <strain evidence="7 8">KQ-12</strain>
    </source>
</reference>
<dbReference type="GO" id="GO:0044781">
    <property type="term" value="P:bacterial-type flagellum organization"/>
    <property type="evidence" value="ECO:0007669"/>
    <property type="project" value="InterPro"/>
</dbReference>
<evidence type="ECO:0000256" key="6">
    <source>
        <dbReference type="SAM" id="Phobius"/>
    </source>
</evidence>
<evidence type="ECO:0000313" key="8">
    <source>
        <dbReference type="Proteomes" id="UP000248214"/>
    </source>
</evidence>
<dbReference type="OrthoDB" id="2376965at2"/>
<evidence type="ECO:0000256" key="2">
    <source>
        <dbReference type="ARBA" id="ARBA00022475"/>
    </source>
</evidence>
<accession>A0A323TGW1</accession>
<dbReference type="RefSeq" id="WP_110609164.1">
    <property type="nucleotide sequence ID" value="NZ_PDOD01000002.1"/>
</dbReference>
<keyword evidence="4 6" id="KW-1133">Transmembrane helix</keyword>
<name>A0A323TGW1_9BACI</name>
<evidence type="ECO:0008006" key="9">
    <source>
        <dbReference type="Google" id="ProtNLM"/>
    </source>
</evidence>
<dbReference type="InterPro" id="IPR022781">
    <property type="entry name" value="Flagellar_biosynth_FliO"/>
</dbReference>